<evidence type="ECO:0000313" key="2">
    <source>
        <dbReference type="Proteomes" id="UP000807371"/>
    </source>
</evidence>
<accession>A0ABS0NU99</accession>
<sequence length="47" mass="4900">MPEVLTTDSGTPDDDLYLAEAGLRYELMIDGWCADCPSSAAGAPSPP</sequence>
<dbReference type="Proteomes" id="UP000807371">
    <property type="component" value="Unassembled WGS sequence"/>
</dbReference>
<evidence type="ECO:0000313" key="1">
    <source>
        <dbReference type="EMBL" id="MBH5338784.1"/>
    </source>
</evidence>
<keyword evidence="2" id="KW-1185">Reference proteome</keyword>
<organism evidence="1 2">
    <name type="scientific">Streptomyces pactum</name>
    <dbReference type="NCBI Taxonomy" id="68249"/>
    <lineage>
        <taxon>Bacteria</taxon>
        <taxon>Bacillati</taxon>
        <taxon>Actinomycetota</taxon>
        <taxon>Actinomycetes</taxon>
        <taxon>Kitasatosporales</taxon>
        <taxon>Streptomycetaceae</taxon>
        <taxon>Streptomyces</taxon>
    </lineage>
</organism>
<proteinExistence type="predicted"/>
<name>A0ABS0NU99_9ACTN</name>
<dbReference type="RefSeq" id="WP_197992554.1">
    <property type="nucleotide sequence ID" value="NZ_JACYXC010000002.1"/>
</dbReference>
<gene>
    <name evidence="1" type="ORF">IHE55_30000</name>
</gene>
<protein>
    <submittedName>
        <fullName evidence="1">Uncharacterized protein</fullName>
    </submittedName>
</protein>
<comment type="caution">
    <text evidence="1">The sequence shown here is derived from an EMBL/GenBank/DDBJ whole genome shotgun (WGS) entry which is preliminary data.</text>
</comment>
<dbReference type="EMBL" id="JACYXC010000002">
    <property type="protein sequence ID" value="MBH5338784.1"/>
    <property type="molecule type" value="Genomic_DNA"/>
</dbReference>
<reference evidence="1 2" key="1">
    <citation type="submission" date="2020-09" db="EMBL/GenBank/DDBJ databases">
        <title>Biosynthesis of the nuclear factor of activated T cells inhibitor NFAT-133 and its congeners in Streptomyces pactum.</title>
        <authorList>
            <person name="Zhou W."/>
            <person name="Posri P."/>
            <person name="Abugrain M.E."/>
            <person name="Weisberg A.J."/>
            <person name="Chang J.H."/>
            <person name="Mahmud T."/>
        </authorList>
    </citation>
    <scope>NUCLEOTIDE SEQUENCE [LARGE SCALE GENOMIC DNA]</scope>
    <source>
        <strain evidence="1 2">ATCC 27456</strain>
    </source>
</reference>